<keyword evidence="3" id="KW-0805">Transcription regulation</keyword>
<dbReference type="InterPro" id="IPR036388">
    <property type="entry name" value="WH-like_DNA-bd_sf"/>
</dbReference>
<dbReference type="Proteomes" id="UP000318138">
    <property type="component" value="Chromosome"/>
</dbReference>
<dbReference type="Pfam" id="PF00072">
    <property type="entry name" value="Response_reg"/>
    <property type="match status" value="1"/>
</dbReference>
<evidence type="ECO:0000259" key="8">
    <source>
        <dbReference type="PROSITE" id="PS50110"/>
    </source>
</evidence>
<evidence type="ECO:0000313" key="11">
    <source>
        <dbReference type="Proteomes" id="UP000318138"/>
    </source>
</evidence>
<name>A0A859FI10_9BACI</name>
<dbReference type="GO" id="GO:0005829">
    <property type="term" value="C:cytosol"/>
    <property type="evidence" value="ECO:0007669"/>
    <property type="project" value="TreeGrafter"/>
</dbReference>
<dbReference type="GO" id="GO:0000976">
    <property type="term" value="F:transcription cis-regulatory region binding"/>
    <property type="evidence" value="ECO:0007669"/>
    <property type="project" value="TreeGrafter"/>
</dbReference>
<dbReference type="PANTHER" id="PTHR48111:SF40">
    <property type="entry name" value="PHOSPHATE REGULON TRANSCRIPTIONAL REGULATORY PROTEIN PHOB"/>
    <property type="match status" value="1"/>
</dbReference>
<sequence>MNTTTSSTSSILIVEPNQDIRNTIQAGFEKQGFDVWSVNKSSEALRVLKHLQPDGIVASMELDDTTGIELCRNLRNADNNWVPFILLTEQQNELEAVVGLELGADDYMVKPVRTKELVARMKSTIRRGTIYTKQLKVDKSTFASVVIQNGNLTLDPSQYALYKDSEWVEVTRKEYELLLVFMTNQDKAFTRSQLLAKWNTQDREMDERIIDVFVSRIRQKIEPNNRNPLYIKTVRNVGYMMRAVSIKDFIHVR</sequence>
<feature type="domain" description="OmpR/PhoB-type" evidence="9">
    <location>
        <begin position="144"/>
        <end position="243"/>
    </location>
</feature>
<keyword evidence="1" id="KW-0597">Phosphoprotein</keyword>
<evidence type="ECO:0000256" key="2">
    <source>
        <dbReference type="ARBA" id="ARBA00023012"/>
    </source>
</evidence>
<dbReference type="Gene3D" id="3.40.50.2300">
    <property type="match status" value="1"/>
</dbReference>
<dbReference type="SMART" id="SM00448">
    <property type="entry name" value="REC"/>
    <property type="match status" value="1"/>
</dbReference>
<feature type="DNA-binding region" description="OmpR/PhoB-type" evidence="7">
    <location>
        <begin position="144"/>
        <end position="243"/>
    </location>
</feature>
<accession>A0A859FI10</accession>
<organism evidence="10 11">
    <name type="scientific">Paenalkalicoccus suaedae</name>
    <dbReference type="NCBI Taxonomy" id="2592382"/>
    <lineage>
        <taxon>Bacteria</taxon>
        <taxon>Bacillati</taxon>
        <taxon>Bacillota</taxon>
        <taxon>Bacilli</taxon>
        <taxon>Bacillales</taxon>
        <taxon>Bacillaceae</taxon>
        <taxon>Paenalkalicoccus</taxon>
    </lineage>
</organism>
<dbReference type="RefSeq" id="WP_176009810.1">
    <property type="nucleotide sequence ID" value="NZ_CP041372.2"/>
</dbReference>
<keyword evidence="2" id="KW-0902">Two-component regulatory system</keyword>
<dbReference type="InterPro" id="IPR001789">
    <property type="entry name" value="Sig_transdc_resp-reg_receiver"/>
</dbReference>
<evidence type="ECO:0000259" key="9">
    <source>
        <dbReference type="PROSITE" id="PS51755"/>
    </source>
</evidence>
<dbReference type="PANTHER" id="PTHR48111">
    <property type="entry name" value="REGULATOR OF RPOS"/>
    <property type="match status" value="1"/>
</dbReference>
<dbReference type="InterPro" id="IPR001867">
    <property type="entry name" value="OmpR/PhoB-type_DNA-bd"/>
</dbReference>
<gene>
    <name evidence="10" type="ORF">FLK61_34725</name>
</gene>
<evidence type="ECO:0000256" key="1">
    <source>
        <dbReference type="ARBA" id="ARBA00022553"/>
    </source>
</evidence>
<protein>
    <submittedName>
        <fullName evidence="10">Response regulator transcription factor</fullName>
    </submittedName>
</protein>
<keyword evidence="5" id="KW-0804">Transcription</keyword>
<dbReference type="SUPFAM" id="SSF52172">
    <property type="entry name" value="CheY-like"/>
    <property type="match status" value="1"/>
</dbReference>
<dbReference type="CDD" id="cd00383">
    <property type="entry name" value="trans_reg_C"/>
    <property type="match status" value="1"/>
</dbReference>
<dbReference type="EMBL" id="CP041372">
    <property type="protein sequence ID" value="QKS71826.1"/>
    <property type="molecule type" value="Genomic_DNA"/>
</dbReference>
<feature type="domain" description="Response regulatory" evidence="8">
    <location>
        <begin position="10"/>
        <end position="125"/>
    </location>
</feature>
<dbReference type="GO" id="GO:0000156">
    <property type="term" value="F:phosphorelay response regulator activity"/>
    <property type="evidence" value="ECO:0007669"/>
    <property type="project" value="TreeGrafter"/>
</dbReference>
<dbReference type="PROSITE" id="PS51755">
    <property type="entry name" value="OMPR_PHOB"/>
    <property type="match status" value="1"/>
</dbReference>
<reference evidence="11" key="1">
    <citation type="submission" date="2019-07" db="EMBL/GenBank/DDBJ databases">
        <title>Bacillus alkalisoli sp. nov. isolated from saline soil.</title>
        <authorList>
            <person name="Sun J.-Q."/>
            <person name="Xu L."/>
        </authorList>
    </citation>
    <scope>NUCLEOTIDE SEQUENCE [LARGE SCALE GENOMIC DNA]</scope>
    <source>
        <strain evidence="11">M4U3P1</strain>
    </source>
</reference>
<dbReference type="InterPro" id="IPR039420">
    <property type="entry name" value="WalR-like"/>
</dbReference>
<dbReference type="GO" id="GO:0032993">
    <property type="term" value="C:protein-DNA complex"/>
    <property type="evidence" value="ECO:0007669"/>
    <property type="project" value="TreeGrafter"/>
</dbReference>
<dbReference type="KEGG" id="psua:FLK61_34725"/>
<proteinExistence type="predicted"/>
<evidence type="ECO:0000256" key="7">
    <source>
        <dbReference type="PROSITE-ProRule" id="PRU01091"/>
    </source>
</evidence>
<dbReference type="PROSITE" id="PS50110">
    <property type="entry name" value="RESPONSE_REGULATORY"/>
    <property type="match status" value="1"/>
</dbReference>
<evidence type="ECO:0000313" key="10">
    <source>
        <dbReference type="EMBL" id="QKS71826.1"/>
    </source>
</evidence>
<keyword evidence="11" id="KW-1185">Reference proteome</keyword>
<evidence type="ECO:0000256" key="5">
    <source>
        <dbReference type="ARBA" id="ARBA00023163"/>
    </source>
</evidence>
<dbReference type="AlphaFoldDB" id="A0A859FI10"/>
<evidence type="ECO:0000256" key="6">
    <source>
        <dbReference type="PROSITE-ProRule" id="PRU00169"/>
    </source>
</evidence>
<evidence type="ECO:0000256" key="3">
    <source>
        <dbReference type="ARBA" id="ARBA00023015"/>
    </source>
</evidence>
<comment type="caution">
    <text evidence="6">Lacks conserved residue(s) required for the propagation of feature annotation.</text>
</comment>
<dbReference type="Gene3D" id="1.10.10.10">
    <property type="entry name" value="Winged helix-like DNA-binding domain superfamily/Winged helix DNA-binding domain"/>
    <property type="match status" value="1"/>
</dbReference>
<keyword evidence="4 7" id="KW-0238">DNA-binding</keyword>
<dbReference type="SMART" id="SM00862">
    <property type="entry name" value="Trans_reg_C"/>
    <property type="match status" value="1"/>
</dbReference>
<dbReference type="GO" id="GO:0006355">
    <property type="term" value="P:regulation of DNA-templated transcription"/>
    <property type="evidence" value="ECO:0007669"/>
    <property type="project" value="InterPro"/>
</dbReference>
<evidence type="ECO:0000256" key="4">
    <source>
        <dbReference type="ARBA" id="ARBA00023125"/>
    </source>
</evidence>
<dbReference type="InterPro" id="IPR011006">
    <property type="entry name" value="CheY-like_superfamily"/>
</dbReference>
<dbReference type="Pfam" id="PF00486">
    <property type="entry name" value="Trans_reg_C"/>
    <property type="match status" value="1"/>
</dbReference>